<dbReference type="EMBL" id="SGWQ01000001">
    <property type="protein sequence ID" value="RZS44974.1"/>
    <property type="molecule type" value="Genomic_DNA"/>
</dbReference>
<dbReference type="Proteomes" id="UP000294257">
    <property type="component" value="Unassembled WGS sequence"/>
</dbReference>
<proteinExistence type="predicted"/>
<protein>
    <recommendedName>
        <fullName evidence="3">WD40 repeat protein</fullName>
    </recommendedName>
</protein>
<organism evidence="1 2">
    <name type="scientific">Herbihabitans rhizosphaerae</name>
    <dbReference type="NCBI Taxonomy" id="1872711"/>
    <lineage>
        <taxon>Bacteria</taxon>
        <taxon>Bacillati</taxon>
        <taxon>Actinomycetota</taxon>
        <taxon>Actinomycetes</taxon>
        <taxon>Pseudonocardiales</taxon>
        <taxon>Pseudonocardiaceae</taxon>
        <taxon>Herbihabitans</taxon>
    </lineage>
</organism>
<reference evidence="1 2" key="1">
    <citation type="submission" date="2019-02" db="EMBL/GenBank/DDBJ databases">
        <title>Genomic Encyclopedia of Type Strains, Phase IV (KMG-IV): sequencing the most valuable type-strain genomes for metagenomic binning, comparative biology and taxonomic classification.</title>
        <authorList>
            <person name="Goeker M."/>
        </authorList>
    </citation>
    <scope>NUCLEOTIDE SEQUENCE [LARGE SCALE GENOMIC DNA]</scope>
    <source>
        <strain evidence="1 2">DSM 101727</strain>
    </source>
</reference>
<evidence type="ECO:0000313" key="1">
    <source>
        <dbReference type="EMBL" id="RZS44974.1"/>
    </source>
</evidence>
<accession>A0A4Q7L6N1</accession>
<dbReference type="Gene3D" id="2.130.10.10">
    <property type="entry name" value="YVTN repeat-like/Quinoprotein amine dehydrogenase"/>
    <property type="match status" value="1"/>
</dbReference>
<dbReference type="OrthoDB" id="128799at2"/>
<sequence>MALRVVDVDEQVRVLALADDRLVEIDSGTGSRKTLSYLPDLRAARYLPGERSVILQHGSPARLSLLHPDQRRASPLVREPERVCELLDVLPGRVMYRTNRRDQGAFDVVIRNAHAEAEQAVYEHGGEVLEAAVSPDSRLVVVRLTDELVLVDTMPATAGGGVRSLGRRGEPVPTGVRWLPGSKTMIGTLAGADQLEVVRRTPTERSWRTVTTVPSPHGVAHGVALPAPDARITAVITPSRISLHRNDNGDTVRELTVPGTVLPNGVAWAPGTAVLAVSVDDSDEITLIDTNTGSTRLI</sequence>
<dbReference type="InterPro" id="IPR015943">
    <property type="entry name" value="WD40/YVTN_repeat-like_dom_sf"/>
</dbReference>
<comment type="caution">
    <text evidence="1">The sequence shown here is derived from an EMBL/GenBank/DDBJ whole genome shotgun (WGS) entry which is preliminary data.</text>
</comment>
<gene>
    <name evidence="1" type="ORF">EV193_101855</name>
</gene>
<name>A0A4Q7L6N1_9PSEU</name>
<evidence type="ECO:0000313" key="2">
    <source>
        <dbReference type="Proteomes" id="UP000294257"/>
    </source>
</evidence>
<dbReference type="SUPFAM" id="SSF75011">
    <property type="entry name" value="3-carboxy-cis,cis-mucoante lactonizing enzyme"/>
    <property type="match status" value="1"/>
</dbReference>
<keyword evidence="2" id="KW-1185">Reference proteome</keyword>
<evidence type="ECO:0008006" key="3">
    <source>
        <dbReference type="Google" id="ProtNLM"/>
    </source>
</evidence>
<dbReference type="RefSeq" id="WP_130342582.1">
    <property type="nucleotide sequence ID" value="NZ_SGWQ01000001.1"/>
</dbReference>
<dbReference type="AlphaFoldDB" id="A0A4Q7L6N1"/>